<dbReference type="InterPro" id="IPR020904">
    <property type="entry name" value="Sc_DH/Rdtase_CS"/>
</dbReference>
<keyword evidence="5" id="KW-1185">Reference proteome</keyword>
<organism evidence="4 5">
    <name type="scientific">Agromyces rhizosphaerae</name>
    <dbReference type="NCBI Taxonomy" id="88374"/>
    <lineage>
        <taxon>Bacteria</taxon>
        <taxon>Bacillati</taxon>
        <taxon>Actinomycetota</taxon>
        <taxon>Actinomycetes</taxon>
        <taxon>Micrococcales</taxon>
        <taxon>Microbacteriaceae</taxon>
        <taxon>Agromyces</taxon>
    </lineage>
</organism>
<dbReference type="GO" id="GO:0016616">
    <property type="term" value="F:oxidoreductase activity, acting on the CH-OH group of donors, NAD or NADP as acceptor"/>
    <property type="evidence" value="ECO:0007669"/>
    <property type="project" value="UniProtKB-ARBA"/>
</dbReference>
<evidence type="ECO:0000256" key="1">
    <source>
        <dbReference type="ARBA" id="ARBA00006484"/>
    </source>
</evidence>
<dbReference type="CDD" id="cd05233">
    <property type="entry name" value="SDR_c"/>
    <property type="match status" value="1"/>
</dbReference>
<evidence type="ECO:0000313" key="5">
    <source>
        <dbReference type="Proteomes" id="UP001144396"/>
    </source>
</evidence>
<accession>A0A9W6FPD4</accession>
<protein>
    <submittedName>
        <fullName evidence="4">3-oxoacyl-ACP reductase</fullName>
    </submittedName>
</protein>
<dbReference type="PANTHER" id="PTHR42760:SF115">
    <property type="entry name" value="3-OXOACYL-[ACYL-CARRIER-PROTEIN] REDUCTASE FABG"/>
    <property type="match status" value="1"/>
</dbReference>
<dbReference type="PRINTS" id="PR00080">
    <property type="entry name" value="SDRFAMILY"/>
</dbReference>
<evidence type="ECO:0000313" key="4">
    <source>
        <dbReference type="EMBL" id="GLI27899.1"/>
    </source>
</evidence>
<evidence type="ECO:0000256" key="2">
    <source>
        <dbReference type="ARBA" id="ARBA00023002"/>
    </source>
</evidence>
<sequence length="267" mass="27791">MPSSAERPIAWASYPYDGAVVLVTGGGSGIGRATARAFLEQGARVAVAGRGEAPLRETVDAVPDAESCVVVADLATAEGVRATVDEVGARWGSIDVVIANAGLSEPGTIDDLDEAAWSRLRSINLDGLILLAREVVPWLRRSRGTFLAMSSVAGFGGDWNQAGYNATKGAVNALVQSMALDLGRDGVRVNAIAPAFTATRLTQERLDDPGFRRALLDRLALDRPGVPEDVARAALFLASPDAAYLTGVILPVDGGTTASTGTPRPVR</sequence>
<dbReference type="FunFam" id="3.40.50.720:FF:000084">
    <property type="entry name" value="Short-chain dehydrogenase reductase"/>
    <property type="match status" value="1"/>
</dbReference>
<dbReference type="PRINTS" id="PR00081">
    <property type="entry name" value="GDHRDH"/>
</dbReference>
<feature type="domain" description="Ketoreductase" evidence="3">
    <location>
        <begin position="19"/>
        <end position="195"/>
    </location>
</feature>
<dbReference type="EMBL" id="BSDP01000001">
    <property type="protein sequence ID" value="GLI27899.1"/>
    <property type="molecule type" value="Genomic_DNA"/>
</dbReference>
<dbReference type="PROSITE" id="PS00061">
    <property type="entry name" value="ADH_SHORT"/>
    <property type="match status" value="1"/>
</dbReference>
<dbReference type="InterPro" id="IPR057326">
    <property type="entry name" value="KR_dom"/>
</dbReference>
<dbReference type="Proteomes" id="UP001144396">
    <property type="component" value="Unassembled WGS sequence"/>
</dbReference>
<dbReference type="PANTHER" id="PTHR42760">
    <property type="entry name" value="SHORT-CHAIN DEHYDROGENASES/REDUCTASES FAMILY MEMBER"/>
    <property type="match status" value="1"/>
</dbReference>
<dbReference type="SMART" id="SM00822">
    <property type="entry name" value="PKS_KR"/>
    <property type="match status" value="1"/>
</dbReference>
<dbReference type="Gene3D" id="3.40.50.720">
    <property type="entry name" value="NAD(P)-binding Rossmann-like Domain"/>
    <property type="match status" value="1"/>
</dbReference>
<evidence type="ECO:0000259" key="3">
    <source>
        <dbReference type="SMART" id="SM00822"/>
    </source>
</evidence>
<dbReference type="AlphaFoldDB" id="A0A9W6FPD4"/>
<comment type="similarity">
    <text evidence="1">Belongs to the short-chain dehydrogenases/reductases (SDR) family.</text>
</comment>
<dbReference type="RefSeq" id="WP_281884813.1">
    <property type="nucleotide sequence ID" value="NZ_BSDP01000001.1"/>
</dbReference>
<dbReference type="SUPFAM" id="SSF51735">
    <property type="entry name" value="NAD(P)-binding Rossmann-fold domains"/>
    <property type="match status" value="1"/>
</dbReference>
<proteinExistence type="inferred from homology"/>
<dbReference type="Pfam" id="PF13561">
    <property type="entry name" value="adh_short_C2"/>
    <property type="match status" value="1"/>
</dbReference>
<dbReference type="NCBIfam" id="NF005559">
    <property type="entry name" value="PRK07231.1"/>
    <property type="match status" value="1"/>
</dbReference>
<gene>
    <name evidence="4" type="ORF">ARHIZOSPH14_21410</name>
</gene>
<comment type="caution">
    <text evidence="4">The sequence shown here is derived from an EMBL/GenBank/DDBJ whole genome shotgun (WGS) entry which is preliminary data.</text>
</comment>
<name>A0A9W6FPD4_9MICO</name>
<keyword evidence="2" id="KW-0560">Oxidoreductase</keyword>
<dbReference type="InterPro" id="IPR002347">
    <property type="entry name" value="SDR_fam"/>
</dbReference>
<reference evidence="4" key="1">
    <citation type="submission" date="2022-12" db="EMBL/GenBank/DDBJ databases">
        <title>Reference genome sequencing for broad-spectrum identification of bacterial and archaeal isolates by mass spectrometry.</title>
        <authorList>
            <person name="Sekiguchi Y."/>
            <person name="Tourlousse D.M."/>
        </authorList>
    </citation>
    <scope>NUCLEOTIDE SEQUENCE</scope>
    <source>
        <strain evidence="4">14</strain>
    </source>
</reference>
<dbReference type="InterPro" id="IPR036291">
    <property type="entry name" value="NAD(P)-bd_dom_sf"/>
</dbReference>